<proteinExistence type="predicted"/>
<gene>
    <name evidence="1" type="ORF">E4K64_20730</name>
</gene>
<reference evidence="1 2" key="1">
    <citation type="submission" date="2019-03" db="EMBL/GenBank/DDBJ databases">
        <title>Bradyrhizobium strains diversity.</title>
        <authorList>
            <person name="Urquiaga M.C.O."/>
            <person name="Hungria M."/>
            <person name="Delamuta J.R.M."/>
            <person name="Klepa M.S."/>
        </authorList>
    </citation>
    <scope>NUCLEOTIDE SEQUENCE [LARGE SCALE GENOMIC DNA]</scope>
    <source>
        <strain evidence="1 2">CNPSo 3426</strain>
    </source>
</reference>
<comment type="caution">
    <text evidence="1">The sequence shown here is derived from an EMBL/GenBank/DDBJ whole genome shotgun (WGS) entry which is preliminary data.</text>
</comment>
<sequence length="142" mass="15772">MNGNLAQFREDLRLHLFRLQVCLNNISELFDESSVTNEAEFVSRLNELRTTANVSSERAAELRQALLGGLDQDAAMTPEVSRWIGRRQTAQLHARADLIEKSATIAVELATLSVLEAERITMTAILARGQAVAVQVQRDDLP</sequence>
<dbReference type="RefSeq" id="WP_135165170.1">
    <property type="nucleotide sequence ID" value="NZ_SPQS01000011.1"/>
</dbReference>
<organism evidence="1 2">
    <name type="scientific">Bradyrhizobium frederickii</name>
    <dbReference type="NCBI Taxonomy" id="2560054"/>
    <lineage>
        <taxon>Bacteria</taxon>
        <taxon>Pseudomonadati</taxon>
        <taxon>Pseudomonadota</taxon>
        <taxon>Alphaproteobacteria</taxon>
        <taxon>Hyphomicrobiales</taxon>
        <taxon>Nitrobacteraceae</taxon>
        <taxon>Bradyrhizobium</taxon>
    </lineage>
</organism>
<dbReference type="Proteomes" id="UP000297700">
    <property type="component" value="Unassembled WGS sequence"/>
</dbReference>
<evidence type="ECO:0000313" key="2">
    <source>
        <dbReference type="Proteomes" id="UP000297700"/>
    </source>
</evidence>
<dbReference type="EMBL" id="SPQS01000011">
    <property type="protein sequence ID" value="TFV73650.1"/>
    <property type="molecule type" value="Genomic_DNA"/>
</dbReference>
<dbReference type="AlphaFoldDB" id="A0A4Y9P001"/>
<accession>A0A4Y9P001</accession>
<protein>
    <submittedName>
        <fullName evidence="1">Uncharacterized protein</fullName>
    </submittedName>
</protein>
<evidence type="ECO:0000313" key="1">
    <source>
        <dbReference type="EMBL" id="TFV73650.1"/>
    </source>
</evidence>
<name>A0A4Y9P001_9BRAD</name>